<keyword evidence="6" id="KW-0238">DNA-binding</keyword>
<feature type="compositionally biased region" description="Acidic residues" evidence="9">
    <location>
        <begin position="771"/>
        <end position="782"/>
    </location>
</feature>
<keyword evidence="2" id="KW-0479">Metal-binding</keyword>
<comment type="caution">
    <text evidence="12">The sequence shown here is derived from an EMBL/GenBank/DDBJ whole genome shotgun (WGS) entry which is preliminary data.</text>
</comment>
<evidence type="ECO:0000256" key="7">
    <source>
        <dbReference type="ARBA" id="ARBA00023163"/>
    </source>
</evidence>
<dbReference type="InterPro" id="IPR057743">
    <property type="entry name" value="Zfn_VAL1-3_N"/>
</dbReference>
<dbReference type="PANTHER" id="PTHR46245:SF3">
    <property type="entry name" value="B3 DOMAIN-CONTAINING TRANSCRIPTION REPRESSOR VAL1"/>
    <property type="match status" value="1"/>
</dbReference>
<feature type="region of interest" description="Disordered" evidence="9">
    <location>
        <begin position="873"/>
        <end position="906"/>
    </location>
</feature>
<name>A0AAD3SAC6_NEPGR</name>
<evidence type="ECO:0000256" key="3">
    <source>
        <dbReference type="ARBA" id="ARBA00022771"/>
    </source>
</evidence>
<feature type="region of interest" description="Disordered" evidence="9">
    <location>
        <begin position="181"/>
        <end position="215"/>
    </location>
</feature>
<dbReference type="Gene3D" id="3.30.40.100">
    <property type="match status" value="1"/>
</dbReference>
<dbReference type="SUPFAM" id="SSF101936">
    <property type="entry name" value="DNA-binding pseudobarrel domain"/>
    <property type="match status" value="1"/>
</dbReference>
<accession>A0AAD3SAC6</accession>
<dbReference type="PROSITE" id="PS51050">
    <property type="entry name" value="ZF_CW"/>
    <property type="match status" value="1"/>
</dbReference>
<dbReference type="InterPro" id="IPR003340">
    <property type="entry name" value="B3_DNA-bd"/>
</dbReference>
<dbReference type="GO" id="GO:0006355">
    <property type="term" value="P:regulation of DNA-templated transcription"/>
    <property type="evidence" value="ECO:0007669"/>
    <property type="project" value="UniProtKB-ARBA"/>
</dbReference>
<dbReference type="PROSITE" id="PS50863">
    <property type="entry name" value="B3"/>
    <property type="match status" value="1"/>
</dbReference>
<dbReference type="PANTHER" id="PTHR46245">
    <property type="entry name" value="B3 DOMAIN-CONTAINING PROTEIN OS07G0563300"/>
    <property type="match status" value="1"/>
</dbReference>
<evidence type="ECO:0000256" key="1">
    <source>
        <dbReference type="ARBA" id="ARBA00004123"/>
    </source>
</evidence>
<keyword evidence="13" id="KW-1185">Reference proteome</keyword>
<evidence type="ECO:0000256" key="5">
    <source>
        <dbReference type="ARBA" id="ARBA00023015"/>
    </source>
</evidence>
<evidence type="ECO:0000256" key="2">
    <source>
        <dbReference type="ARBA" id="ARBA00022723"/>
    </source>
</evidence>
<evidence type="ECO:0000313" key="12">
    <source>
        <dbReference type="EMBL" id="GMH07448.1"/>
    </source>
</evidence>
<keyword evidence="7" id="KW-0804">Transcription</keyword>
<feature type="compositionally biased region" description="Polar residues" evidence="9">
    <location>
        <begin position="792"/>
        <end position="807"/>
    </location>
</feature>
<evidence type="ECO:0000259" key="10">
    <source>
        <dbReference type="PROSITE" id="PS50863"/>
    </source>
</evidence>
<dbReference type="FunFam" id="2.40.330.10:FF:000006">
    <property type="entry name" value="B3 domain-containing transcription repressor VAL1"/>
    <property type="match status" value="1"/>
</dbReference>
<dbReference type="GO" id="GO:0005634">
    <property type="term" value="C:nucleus"/>
    <property type="evidence" value="ECO:0007669"/>
    <property type="project" value="UniProtKB-SubCell"/>
</dbReference>
<feature type="compositionally biased region" description="Basic and acidic residues" evidence="9">
    <location>
        <begin position="809"/>
        <end position="822"/>
    </location>
</feature>
<keyword evidence="8" id="KW-0539">Nucleus</keyword>
<sequence length="906" mass="101042">MAPRICMNTSCGTETTVQWKKGWQLRSGEISDLCFKCGSAYESLVYCDTFHSEESGWRECSLCNKRLHCGCSASVLLIEIQDFGGVWCISCAQNAVCLSVQKDRIPHEARPVGTCAVDDLENIQANNKLRGDTLDNGNLLSLGNIVKANERKHLSQPQARHANGSSGHIKRGVKHTMRVAGTGFPNLSQSPNASPKFSKPNENKKNTGVKDLQEPQFQPSLNISLCAPSEIPDIDLALPGGVDEVEKCKLPLFQPAPRPRHILPKPSKNNLAKVTETNKGLVSHMRFARPPVEGRLRNQLLPRYWPRITDQELQQISGDLNSTIVPLFEKVLSASDASRIGRLVLPKACAETYFPPINQSEGLPLKIQDVKGNEWTFQFRFWPNNNSRMYVLEGVTHCIQSMQLQAGDTVTFSRIDPGGKLVIGFRKASNAVEPQDPQTSGPSNVTASGESLYSDVTDSLSTIKGYSGFLQSLKGSKDNCLNALSEQSNLVNGDTDLNTSERPEGRMHEDILQQLVLSSDKKSTRNISSKSKRLLMHTEDALELKLTWEETQDLLRPPPSVQPNIIMIEDFEFEEYNEPPVFGKRTLFTTRIPGGREQWARCDKCAKWRKLLVDVLLPPKWTCSDNVWDRSRSSCCAPDEMSSKELDKLFRANNDIKKRKASKSPELGQGCEPWGLDALATAATLGEQVHDPDLELEEPPTTRHPRHRPGCTCIVCIQPPSGKGKHKPTCVCNVCSTVKRRFKTLMMRKKKRQCEREEEMAQQQRKHYDPSTEEEQEEEEEYPPNNDCMPNKDSQIKTLSVESSGNGKTRIDLNCHPSRGDDVQSEGPSCVSMTSLVQAASLPLEMYMKQNGFASLDYEKDSSFHLLQQANGIQNQGCQEEQHSESIVGEQQGGDAHKVSSSPLRE</sequence>
<dbReference type="GO" id="GO:0008270">
    <property type="term" value="F:zinc ion binding"/>
    <property type="evidence" value="ECO:0007669"/>
    <property type="project" value="UniProtKB-KW"/>
</dbReference>
<feature type="domain" description="CW-type" evidence="11">
    <location>
        <begin position="593"/>
        <end position="643"/>
    </location>
</feature>
<keyword evidence="3" id="KW-0863">Zinc-finger</keyword>
<dbReference type="CDD" id="cd10017">
    <property type="entry name" value="B3_DNA"/>
    <property type="match status" value="1"/>
</dbReference>
<feature type="region of interest" description="Disordered" evidence="9">
    <location>
        <begin position="749"/>
        <end position="829"/>
    </location>
</feature>
<dbReference type="AlphaFoldDB" id="A0AAD3SAC6"/>
<evidence type="ECO:0000259" key="11">
    <source>
        <dbReference type="PROSITE" id="PS51050"/>
    </source>
</evidence>
<organism evidence="12 13">
    <name type="scientific">Nepenthes gracilis</name>
    <name type="common">Slender pitcher plant</name>
    <dbReference type="NCBI Taxonomy" id="150966"/>
    <lineage>
        <taxon>Eukaryota</taxon>
        <taxon>Viridiplantae</taxon>
        <taxon>Streptophyta</taxon>
        <taxon>Embryophyta</taxon>
        <taxon>Tracheophyta</taxon>
        <taxon>Spermatophyta</taxon>
        <taxon>Magnoliopsida</taxon>
        <taxon>eudicotyledons</taxon>
        <taxon>Gunneridae</taxon>
        <taxon>Pentapetalae</taxon>
        <taxon>Caryophyllales</taxon>
        <taxon>Nepenthaceae</taxon>
        <taxon>Nepenthes</taxon>
    </lineage>
</organism>
<dbReference type="Gene3D" id="2.40.330.10">
    <property type="entry name" value="DNA-binding pseudobarrel domain"/>
    <property type="match status" value="1"/>
</dbReference>
<evidence type="ECO:0000313" key="13">
    <source>
        <dbReference type="Proteomes" id="UP001279734"/>
    </source>
</evidence>
<dbReference type="InterPro" id="IPR015300">
    <property type="entry name" value="DNA-bd_pseudobarrel_sf"/>
</dbReference>
<evidence type="ECO:0000256" key="8">
    <source>
        <dbReference type="ARBA" id="ARBA00023242"/>
    </source>
</evidence>
<evidence type="ECO:0000256" key="9">
    <source>
        <dbReference type="SAM" id="MobiDB-lite"/>
    </source>
</evidence>
<reference evidence="12" key="1">
    <citation type="submission" date="2023-05" db="EMBL/GenBank/DDBJ databases">
        <title>Nepenthes gracilis genome sequencing.</title>
        <authorList>
            <person name="Fukushima K."/>
        </authorList>
    </citation>
    <scope>NUCLEOTIDE SEQUENCE</scope>
    <source>
        <strain evidence="12">SING2019-196</strain>
    </source>
</reference>
<protein>
    <submittedName>
        <fullName evidence="12">Uncharacterized protein</fullName>
    </submittedName>
</protein>
<dbReference type="SMART" id="SM01019">
    <property type="entry name" value="B3"/>
    <property type="match status" value="1"/>
</dbReference>
<dbReference type="EMBL" id="BSYO01000007">
    <property type="protein sequence ID" value="GMH07448.1"/>
    <property type="molecule type" value="Genomic_DNA"/>
</dbReference>
<keyword evidence="4" id="KW-0862">Zinc</keyword>
<evidence type="ECO:0000256" key="4">
    <source>
        <dbReference type="ARBA" id="ARBA00022833"/>
    </source>
</evidence>
<dbReference type="Proteomes" id="UP001279734">
    <property type="component" value="Unassembled WGS sequence"/>
</dbReference>
<feature type="domain" description="TF-B3" evidence="10">
    <location>
        <begin position="328"/>
        <end position="429"/>
    </location>
</feature>
<gene>
    <name evidence="12" type="ORF">Nepgr_009288</name>
</gene>
<dbReference type="Pfam" id="PF07496">
    <property type="entry name" value="zf-CW"/>
    <property type="match status" value="1"/>
</dbReference>
<dbReference type="Pfam" id="PF02362">
    <property type="entry name" value="B3"/>
    <property type="match status" value="1"/>
</dbReference>
<keyword evidence="5" id="KW-0805">Transcription regulation</keyword>
<proteinExistence type="predicted"/>
<dbReference type="GO" id="GO:0003677">
    <property type="term" value="F:DNA binding"/>
    <property type="evidence" value="ECO:0007669"/>
    <property type="project" value="UniProtKB-KW"/>
</dbReference>
<dbReference type="Pfam" id="PF25813">
    <property type="entry name" value="zf_VAL1_N"/>
    <property type="match status" value="1"/>
</dbReference>
<feature type="compositionally biased region" description="Polar residues" evidence="9">
    <location>
        <begin position="185"/>
        <end position="195"/>
    </location>
</feature>
<comment type="subcellular location">
    <subcellularLocation>
        <location evidence="1">Nucleus</location>
    </subcellularLocation>
</comment>
<dbReference type="InterPro" id="IPR011124">
    <property type="entry name" value="Znf_CW"/>
</dbReference>
<evidence type="ECO:0000256" key="6">
    <source>
        <dbReference type="ARBA" id="ARBA00023125"/>
    </source>
</evidence>